<sequence length="99" mass="11463">MRCKFHYTYFKCDDVYVQLLFLTSTIKTFPKFCVGGQFVRYTYAVIQCSSVPPPQRRHHFIHIYATIMAKFNRLPYCLWAIMPPKAGNSVQSSIGTGTK</sequence>
<evidence type="ECO:0000313" key="1">
    <source>
        <dbReference type="EMBL" id="KAJ8985410.1"/>
    </source>
</evidence>
<dbReference type="EMBL" id="JAPWTJ010000014">
    <property type="protein sequence ID" value="KAJ8985410.1"/>
    <property type="molecule type" value="Genomic_DNA"/>
</dbReference>
<accession>A0ABQ9K4Y4</accession>
<comment type="caution">
    <text evidence="1">The sequence shown here is derived from an EMBL/GenBank/DDBJ whole genome shotgun (WGS) entry which is preliminary data.</text>
</comment>
<gene>
    <name evidence="1" type="ORF">NQ317_017039</name>
</gene>
<proteinExistence type="predicted"/>
<name>A0ABQ9K4Y4_9CUCU</name>
<organism evidence="1 2">
    <name type="scientific">Molorchus minor</name>
    <dbReference type="NCBI Taxonomy" id="1323400"/>
    <lineage>
        <taxon>Eukaryota</taxon>
        <taxon>Metazoa</taxon>
        <taxon>Ecdysozoa</taxon>
        <taxon>Arthropoda</taxon>
        <taxon>Hexapoda</taxon>
        <taxon>Insecta</taxon>
        <taxon>Pterygota</taxon>
        <taxon>Neoptera</taxon>
        <taxon>Endopterygota</taxon>
        <taxon>Coleoptera</taxon>
        <taxon>Polyphaga</taxon>
        <taxon>Cucujiformia</taxon>
        <taxon>Chrysomeloidea</taxon>
        <taxon>Cerambycidae</taxon>
        <taxon>Lamiinae</taxon>
        <taxon>Monochamini</taxon>
        <taxon>Molorchus</taxon>
    </lineage>
</organism>
<dbReference type="Proteomes" id="UP001162164">
    <property type="component" value="Unassembled WGS sequence"/>
</dbReference>
<evidence type="ECO:0000313" key="2">
    <source>
        <dbReference type="Proteomes" id="UP001162164"/>
    </source>
</evidence>
<keyword evidence="2" id="KW-1185">Reference proteome</keyword>
<reference evidence="1" key="1">
    <citation type="journal article" date="2023" name="Insect Mol. Biol.">
        <title>Genome sequencing provides insights into the evolution of gene families encoding plant cell wall-degrading enzymes in longhorned beetles.</title>
        <authorList>
            <person name="Shin N.R."/>
            <person name="Okamura Y."/>
            <person name="Kirsch R."/>
            <person name="Pauchet Y."/>
        </authorList>
    </citation>
    <scope>NUCLEOTIDE SEQUENCE</scope>
    <source>
        <strain evidence="1">MMC_N1</strain>
    </source>
</reference>
<protein>
    <submittedName>
        <fullName evidence="1">Uncharacterized protein</fullName>
    </submittedName>
</protein>